<evidence type="ECO:0000313" key="2">
    <source>
        <dbReference type="Proteomes" id="UP000246085"/>
    </source>
</evidence>
<dbReference type="AlphaFoldDB" id="A0A2U3PTC1"/>
<evidence type="ECO:0000313" key="1">
    <source>
        <dbReference type="EMBL" id="SPP92397.1"/>
    </source>
</evidence>
<organism evidence="1 2">
    <name type="scientific">Bradyrhizobium vignae</name>
    <dbReference type="NCBI Taxonomy" id="1549949"/>
    <lineage>
        <taxon>Bacteria</taxon>
        <taxon>Pseudomonadati</taxon>
        <taxon>Pseudomonadota</taxon>
        <taxon>Alphaproteobacteria</taxon>
        <taxon>Hyphomicrobiales</taxon>
        <taxon>Nitrobacteraceae</taxon>
        <taxon>Bradyrhizobium</taxon>
    </lineage>
</organism>
<dbReference type="EMBL" id="LS398110">
    <property type="protein sequence ID" value="SPP92397.1"/>
    <property type="molecule type" value="Genomic_DNA"/>
</dbReference>
<protein>
    <submittedName>
        <fullName evidence="1">Uncharacterized protein</fullName>
    </submittedName>
</protein>
<sequence length="135" mass="14765">MSTAKCSVHRRDAIVLERGKVEAAPDDLYVDCTAKAFRKRPSVSVFDAEEITRQQVRPGRLSLSAALIAHVEASYGDDAIKNDLCAPIPSVELAADYLSTMLDTLRNERRWGPIRSCVVGSTSIGYPALVFRTPA</sequence>
<dbReference type="Proteomes" id="UP000246085">
    <property type="component" value="Chromosome BRAD3257"/>
</dbReference>
<gene>
    <name evidence="1" type="ORF">BRAD3257_1262</name>
</gene>
<name>A0A2U3PTC1_9BRAD</name>
<proteinExistence type="predicted"/>
<accession>A0A2U3PTC1</accession>
<reference evidence="1 2" key="1">
    <citation type="submission" date="2018-03" db="EMBL/GenBank/DDBJ databases">
        <authorList>
            <person name="Gully D."/>
        </authorList>
    </citation>
    <scope>NUCLEOTIDE SEQUENCE [LARGE SCALE GENOMIC DNA]</scope>
    <source>
        <strain evidence="1">ORS3257</strain>
    </source>
</reference>
<dbReference type="KEGG" id="bvz:BRAD3257_1262"/>